<evidence type="ECO:0000256" key="1">
    <source>
        <dbReference type="ARBA" id="ARBA00006484"/>
    </source>
</evidence>
<dbReference type="GO" id="GO:0032787">
    <property type="term" value="P:monocarboxylic acid metabolic process"/>
    <property type="evidence" value="ECO:0007669"/>
    <property type="project" value="UniProtKB-ARBA"/>
</dbReference>
<dbReference type="SUPFAM" id="SSF51735">
    <property type="entry name" value="NAD(P)-binding Rossmann-fold domains"/>
    <property type="match status" value="1"/>
</dbReference>
<sequence>MEKPALCILITGANGGLGLGIARYFLTKDDSCFVYLGVRSNRDQADALIAEFPERSAAVTLDVTSEADWKTAIESINSDERKVSVLVNNAGHHDDHLLATMPKESWHSVIDSNLNAAFLGSQAVIRGMMEKRFGRIINISSLSALMAPLGQTNYSAAKAGMVAMTQSLAKEVARMGITVNCICPGYVETNALDDMDPEKAKAIKKSIPMRRFARPEEIASAVFFLANPEASYITGAPLKIDGGIF</sequence>
<dbReference type="Pfam" id="PF13561">
    <property type="entry name" value="adh_short_C2"/>
    <property type="match status" value="1"/>
</dbReference>
<gene>
    <name evidence="4" type="primary">fabG_1</name>
    <name evidence="4" type="ORF">NT6N_28080</name>
</gene>
<dbReference type="EMBL" id="AP026866">
    <property type="protein sequence ID" value="BDS07768.1"/>
    <property type="molecule type" value="Genomic_DNA"/>
</dbReference>
<feature type="domain" description="Ketoreductase" evidence="3">
    <location>
        <begin position="6"/>
        <end position="185"/>
    </location>
</feature>
<dbReference type="InterPro" id="IPR036291">
    <property type="entry name" value="NAD(P)-bd_dom_sf"/>
</dbReference>
<comment type="similarity">
    <text evidence="1">Belongs to the short-chain dehydrogenases/reductases (SDR) family.</text>
</comment>
<name>A0AAT9FPA1_9BACT</name>
<dbReference type="Gene3D" id="3.40.50.720">
    <property type="entry name" value="NAD(P)-binding Rossmann-like Domain"/>
    <property type="match status" value="1"/>
</dbReference>
<dbReference type="InterPro" id="IPR050259">
    <property type="entry name" value="SDR"/>
</dbReference>
<dbReference type="PANTHER" id="PTHR42879:SF2">
    <property type="entry name" value="3-OXOACYL-[ACYL-CARRIER-PROTEIN] REDUCTASE FABG"/>
    <property type="match status" value="1"/>
</dbReference>
<dbReference type="AlphaFoldDB" id="A0AAT9FPA1"/>
<dbReference type="PANTHER" id="PTHR42879">
    <property type="entry name" value="3-OXOACYL-(ACYL-CARRIER-PROTEIN) REDUCTASE"/>
    <property type="match status" value="1"/>
</dbReference>
<dbReference type="KEGG" id="osu:NT6N_28080"/>
<dbReference type="InterPro" id="IPR002347">
    <property type="entry name" value="SDR_fam"/>
</dbReference>
<evidence type="ECO:0000313" key="4">
    <source>
        <dbReference type="EMBL" id="BDS07768.1"/>
    </source>
</evidence>
<organism evidence="4">
    <name type="scientific">Oceaniferula spumae</name>
    <dbReference type="NCBI Taxonomy" id="2979115"/>
    <lineage>
        <taxon>Bacteria</taxon>
        <taxon>Pseudomonadati</taxon>
        <taxon>Verrucomicrobiota</taxon>
        <taxon>Verrucomicrobiia</taxon>
        <taxon>Verrucomicrobiales</taxon>
        <taxon>Verrucomicrobiaceae</taxon>
        <taxon>Oceaniferula</taxon>
    </lineage>
</organism>
<accession>A0AAT9FPA1</accession>
<protein>
    <submittedName>
        <fullName evidence="4">Beta-ketoacyl-ACP reductase</fullName>
    </submittedName>
</protein>
<dbReference type="FunFam" id="3.40.50.720:FF:000173">
    <property type="entry name" value="3-oxoacyl-[acyl-carrier protein] reductase"/>
    <property type="match status" value="1"/>
</dbReference>
<dbReference type="NCBIfam" id="NF009466">
    <property type="entry name" value="PRK12826.1-2"/>
    <property type="match status" value="1"/>
</dbReference>
<dbReference type="PRINTS" id="PR00081">
    <property type="entry name" value="GDHRDH"/>
</dbReference>
<reference evidence="4" key="1">
    <citation type="submission" date="2024-07" db="EMBL/GenBank/DDBJ databases">
        <title>Complete genome sequence of Verrucomicrobiaceae bacterium NT6N.</title>
        <authorList>
            <person name="Huang C."/>
            <person name="Takami H."/>
            <person name="Hamasaki K."/>
        </authorList>
    </citation>
    <scope>NUCLEOTIDE SEQUENCE</scope>
    <source>
        <strain evidence="4">NT6N</strain>
    </source>
</reference>
<dbReference type="PRINTS" id="PR00080">
    <property type="entry name" value="SDRFAMILY"/>
</dbReference>
<dbReference type="InterPro" id="IPR057326">
    <property type="entry name" value="KR_dom"/>
</dbReference>
<dbReference type="GO" id="GO:0016491">
    <property type="term" value="F:oxidoreductase activity"/>
    <property type="evidence" value="ECO:0007669"/>
    <property type="project" value="UniProtKB-KW"/>
</dbReference>
<dbReference type="InterPro" id="IPR020904">
    <property type="entry name" value="Sc_DH/Rdtase_CS"/>
</dbReference>
<evidence type="ECO:0000259" key="3">
    <source>
        <dbReference type="SMART" id="SM00822"/>
    </source>
</evidence>
<dbReference type="SMART" id="SM00822">
    <property type="entry name" value="PKS_KR"/>
    <property type="match status" value="1"/>
</dbReference>
<proteinExistence type="inferred from homology"/>
<keyword evidence="2" id="KW-0560">Oxidoreductase</keyword>
<dbReference type="PROSITE" id="PS00061">
    <property type="entry name" value="ADH_SHORT"/>
    <property type="match status" value="1"/>
</dbReference>
<evidence type="ECO:0000256" key="2">
    <source>
        <dbReference type="ARBA" id="ARBA00023002"/>
    </source>
</evidence>